<keyword evidence="11 12" id="KW-0119">Carbohydrate metabolism</keyword>
<dbReference type="Proteomes" id="UP000298170">
    <property type="component" value="Unassembled WGS sequence"/>
</dbReference>
<dbReference type="GO" id="GO:0019303">
    <property type="term" value="P:D-ribose catabolic process"/>
    <property type="evidence" value="ECO:0007669"/>
    <property type="project" value="UniProtKB-UniRule"/>
</dbReference>
<evidence type="ECO:0000256" key="6">
    <source>
        <dbReference type="ARBA" id="ARBA00022741"/>
    </source>
</evidence>
<keyword evidence="7 12" id="KW-0418">Kinase</keyword>
<dbReference type="GO" id="GO:0004747">
    <property type="term" value="F:ribokinase activity"/>
    <property type="evidence" value="ECO:0007669"/>
    <property type="project" value="UniProtKB-UniRule"/>
</dbReference>
<feature type="binding site" evidence="12">
    <location>
        <position position="264"/>
    </location>
    <ligand>
        <name>K(+)</name>
        <dbReference type="ChEBI" id="CHEBI:29103"/>
    </ligand>
</feature>
<dbReference type="PANTHER" id="PTHR10584:SF166">
    <property type="entry name" value="RIBOKINASE"/>
    <property type="match status" value="1"/>
</dbReference>
<comment type="subcellular location">
    <subcellularLocation>
        <location evidence="12">Cytoplasm</location>
    </subcellularLocation>
</comment>
<evidence type="ECO:0000313" key="14">
    <source>
        <dbReference type="EMBL" id="TFD60937.1"/>
    </source>
</evidence>
<dbReference type="AlphaFoldDB" id="A0A4R9AHA2"/>
<evidence type="ECO:0000256" key="5">
    <source>
        <dbReference type="ARBA" id="ARBA00022723"/>
    </source>
</evidence>
<keyword evidence="8 12" id="KW-0067">ATP-binding</keyword>
<accession>A0A4R9AHA2</accession>
<dbReference type="GO" id="GO:0046872">
    <property type="term" value="F:metal ion binding"/>
    <property type="evidence" value="ECO:0007669"/>
    <property type="project" value="UniProtKB-KW"/>
</dbReference>
<feature type="binding site" evidence="12">
    <location>
        <begin position="267"/>
        <end position="268"/>
    </location>
    <ligand>
        <name>ATP</name>
        <dbReference type="ChEBI" id="CHEBI:30616"/>
    </ligand>
</feature>
<keyword evidence="12" id="KW-0963">Cytoplasm</keyword>
<comment type="pathway">
    <text evidence="12">Carbohydrate metabolism; D-ribose degradation; D-ribose 5-phosphate from beta-D-ribopyranose: step 2/2.</text>
</comment>
<comment type="function">
    <text evidence="12">Catalyzes the phosphorylation of ribose at O-5 in a reaction requiring ATP and magnesium. The resulting D-ribose-5-phosphate can then be used either for sythesis of nucleotides, histidine, and tryptophan, or as a component of the pentose phosphate pathway.</text>
</comment>
<comment type="catalytic activity">
    <reaction evidence="12">
        <text>D-ribose + ATP = D-ribose 5-phosphate + ADP + H(+)</text>
        <dbReference type="Rhea" id="RHEA:13697"/>
        <dbReference type="ChEBI" id="CHEBI:15378"/>
        <dbReference type="ChEBI" id="CHEBI:30616"/>
        <dbReference type="ChEBI" id="CHEBI:47013"/>
        <dbReference type="ChEBI" id="CHEBI:78346"/>
        <dbReference type="ChEBI" id="CHEBI:456216"/>
        <dbReference type="EC" id="2.7.1.15"/>
    </reaction>
</comment>
<name>A0A4R9AHA2_9MICO</name>
<feature type="binding site" evidence="12">
    <location>
        <position position="303"/>
    </location>
    <ligand>
        <name>K(+)</name>
        <dbReference type="ChEBI" id="CHEBI:29103"/>
    </ligand>
</feature>
<dbReference type="OrthoDB" id="9775849at2"/>
<reference evidence="14 15" key="1">
    <citation type="submission" date="2019-03" db="EMBL/GenBank/DDBJ databases">
        <title>Genomics of glacier-inhabiting Cryobacterium strains.</title>
        <authorList>
            <person name="Liu Q."/>
            <person name="Xin Y.-H."/>
        </authorList>
    </citation>
    <scope>NUCLEOTIDE SEQUENCE [LARGE SCALE GENOMIC DNA]</scope>
    <source>
        <strain evidence="14 15">Sr39</strain>
    </source>
</reference>
<feature type="binding site" evidence="12">
    <location>
        <position position="268"/>
    </location>
    <ligand>
        <name>substrate</name>
    </ligand>
</feature>
<comment type="activity regulation">
    <text evidence="12">Activated by a monovalent cation that binds near, but not in, the active site. The most likely occupant of the site in vivo is potassium. Ion binding induces a conformational change that may alter substrate affinity.</text>
</comment>
<feature type="binding site" evidence="12">
    <location>
        <position position="301"/>
    </location>
    <ligand>
        <name>K(+)</name>
        <dbReference type="ChEBI" id="CHEBI:29103"/>
    </ligand>
</feature>
<dbReference type="Pfam" id="PF00294">
    <property type="entry name" value="PfkB"/>
    <property type="match status" value="1"/>
</dbReference>
<feature type="binding site" evidence="12">
    <location>
        <position position="197"/>
    </location>
    <ligand>
        <name>ATP</name>
        <dbReference type="ChEBI" id="CHEBI:30616"/>
    </ligand>
</feature>
<comment type="cofactor">
    <cofactor evidence="12">
        <name>Mg(2+)</name>
        <dbReference type="ChEBI" id="CHEBI:18420"/>
    </cofactor>
    <text evidence="12">Requires a divalent cation, most likely magnesium in vivo, as an electrophilic catalyst to aid phosphoryl group transfer. It is the chelate of the metal and the nucleotide that is the actual substrate.</text>
</comment>
<evidence type="ECO:0000259" key="13">
    <source>
        <dbReference type="Pfam" id="PF00294"/>
    </source>
</evidence>
<dbReference type="InterPro" id="IPR011877">
    <property type="entry name" value="Ribokinase"/>
</dbReference>
<feature type="domain" description="Carbohydrate kinase PfkB" evidence="13">
    <location>
        <begin position="20"/>
        <end position="310"/>
    </location>
</feature>
<keyword evidence="4 12" id="KW-0808">Transferase</keyword>
<dbReference type="PANTHER" id="PTHR10584">
    <property type="entry name" value="SUGAR KINASE"/>
    <property type="match status" value="1"/>
</dbReference>
<feature type="active site" description="Proton acceptor" evidence="12">
    <location>
        <position position="268"/>
    </location>
</feature>
<organism evidence="14 15">
    <name type="scientific">Cryobacterium suzukii</name>
    <dbReference type="NCBI Taxonomy" id="1259198"/>
    <lineage>
        <taxon>Bacteria</taxon>
        <taxon>Bacillati</taxon>
        <taxon>Actinomycetota</taxon>
        <taxon>Actinomycetes</taxon>
        <taxon>Micrococcales</taxon>
        <taxon>Microbacteriaceae</taxon>
        <taxon>Cryobacterium</taxon>
    </lineage>
</organism>
<dbReference type="PROSITE" id="PS00584">
    <property type="entry name" value="PFKB_KINASES_2"/>
    <property type="match status" value="1"/>
</dbReference>
<dbReference type="InterPro" id="IPR002173">
    <property type="entry name" value="Carboh/pur_kinase_PfkB_CS"/>
</dbReference>
<dbReference type="PRINTS" id="PR00990">
    <property type="entry name" value="RIBOKINASE"/>
</dbReference>
<comment type="similarity">
    <text evidence="12">Belongs to the carbohydrate kinase PfkB family. Ribokinase subfamily.</text>
</comment>
<comment type="caution">
    <text evidence="14">The sequence shown here is derived from an EMBL/GenBank/DDBJ whole genome shotgun (WGS) entry which is preliminary data.</text>
</comment>
<evidence type="ECO:0000256" key="2">
    <source>
        <dbReference type="ARBA" id="ARBA00012035"/>
    </source>
</evidence>
<gene>
    <name evidence="12" type="primary">rbsK</name>
    <name evidence="14" type="ORF">E3T39_07450</name>
</gene>
<keyword evidence="9 12" id="KW-0460">Magnesium</keyword>
<protein>
    <recommendedName>
        <fullName evidence="3 12">Ribokinase</fullName>
        <shortName evidence="12">RK</shortName>
        <ecNumber evidence="2 12">2.7.1.15</ecNumber>
    </recommendedName>
</protein>
<evidence type="ECO:0000313" key="15">
    <source>
        <dbReference type="Proteomes" id="UP000298170"/>
    </source>
</evidence>
<dbReference type="Gene3D" id="3.40.1190.20">
    <property type="match status" value="1"/>
</dbReference>
<dbReference type="CDD" id="cd01174">
    <property type="entry name" value="ribokinase"/>
    <property type="match status" value="1"/>
</dbReference>
<evidence type="ECO:0000256" key="8">
    <source>
        <dbReference type="ARBA" id="ARBA00022840"/>
    </source>
</evidence>
<dbReference type="SUPFAM" id="SSF53613">
    <property type="entry name" value="Ribokinase-like"/>
    <property type="match status" value="1"/>
</dbReference>
<dbReference type="RefSeq" id="WP_134514086.1">
    <property type="nucleotide sequence ID" value="NZ_SOHJ01000007.1"/>
</dbReference>
<sequence length="320" mass="31985">MSHLATSALTPPASTAAPGLVVVVGSINLDQLIRVHRHPKPGETLIGTSMEFLPGGKGANQAVAAAQLGASVRMVGAVGRDSQADVATAILTDAGVDQSAVRTVDEPTGLALVSVDDDGENTIVVVPGANALMGAETVQASAGIIAAAAVVVLQGEIPADGIAEAARLATGRVVLNLAPVIELDAETIRRADPLVVNEHEAALVLAQLEPHRVVPTDDGELVSRLLETGVASVVLTRGAKGAICADGDGAKTVPSPTVVAVDSAGAGDAFVGALSAQLAGGMSLHEAVRLAVRVGAFAVQSRGTQTSYPTMADVLPTVNA</sequence>
<feature type="binding site" evidence="12">
    <location>
        <position position="262"/>
    </location>
    <ligand>
        <name>K(+)</name>
        <dbReference type="ChEBI" id="CHEBI:29103"/>
    </ligand>
</feature>
<evidence type="ECO:0000256" key="9">
    <source>
        <dbReference type="ARBA" id="ARBA00022842"/>
    </source>
</evidence>
<keyword evidence="10 12" id="KW-0630">Potassium</keyword>
<comment type="subunit">
    <text evidence="12">Homodimer.</text>
</comment>
<keyword evidence="5 12" id="KW-0479">Metal-binding</keyword>
<feature type="binding site" evidence="12">
    <location>
        <begin position="28"/>
        <end position="30"/>
    </location>
    <ligand>
        <name>substrate</name>
    </ligand>
</feature>
<feature type="binding site" evidence="12">
    <location>
        <position position="307"/>
    </location>
    <ligand>
        <name>K(+)</name>
        <dbReference type="ChEBI" id="CHEBI:29103"/>
    </ligand>
</feature>
<evidence type="ECO:0000256" key="1">
    <source>
        <dbReference type="ARBA" id="ARBA00005380"/>
    </source>
</evidence>
<comment type="similarity">
    <text evidence="1">Belongs to the carbohydrate kinase pfkB family.</text>
</comment>
<proteinExistence type="inferred from homology"/>
<dbReference type="InterPro" id="IPR029056">
    <property type="entry name" value="Ribokinase-like"/>
</dbReference>
<feature type="binding site" evidence="12">
    <location>
        <position position="298"/>
    </location>
    <ligand>
        <name>K(+)</name>
        <dbReference type="ChEBI" id="CHEBI:29103"/>
    </ligand>
</feature>
<evidence type="ECO:0000256" key="7">
    <source>
        <dbReference type="ARBA" id="ARBA00022777"/>
    </source>
</evidence>
<comment type="caution">
    <text evidence="12">Lacks conserved residue(s) required for the propagation of feature annotation.</text>
</comment>
<evidence type="ECO:0000256" key="3">
    <source>
        <dbReference type="ARBA" id="ARBA00016943"/>
    </source>
</evidence>
<keyword evidence="15" id="KW-1185">Reference proteome</keyword>
<evidence type="ECO:0000256" key="4">
    <source>
        <dbReference type="ARBA" id="ARBA00022679"/>
    </source>
</evidence>
<dbReference type="GO" id="GO:0005829">
    <property type="term" value="C:cytosol"/>
    <property type="evidence" value="ECO:0007669"/>
    <property type="project" value="TreeGrafter"/>
</dbReference>
<dbReference type="InterPro" id="IPR002139">
    <property type="entry name" value="Ribo/fructo_kinase"/>
</dbReference>
<feature type="binding site" evidence="12">
    <location>
        <begin position="56"/>
        <end position="60"/>
    </location>
    <ligand>
        <name>substrate</name>
    </ligand>
</feature>
<dbReference type="GO" id="GO:0005524">
    <property type="term" value="F:ATP binding"/>
    <property type="evidence" value="ECO:0007669"/>
    <property type="project" value="UniProtKB-UniRule"/>
</dbReference>
<dbReference type="InterPro" id="IPR011611">
    <property type="entry name" value="PfkB_dom"/>
</dbReference>
<evidence type="ECO:0000256" key="11">
    <source>
        <dbReference type="ARBA" id="ARBA00023277"/>
    </source>
</evidence>
<evidence type="ECO:0000256" key="10">
    <source>
        <dbReference type="ARBA" id="ARBA00022958"/>
    </source>
</evidence>
<dbReference type="EMBL" id="SOHJ01000007">
    <property type="protein sequence ID" value="TFD60937.1"/>
    <property type="molecule type" value="Genomic_DNA"/>
</dbReference>
<feature type="binding site" evidence="12">
    <location>
        <begin position="236"/>
        <end position="241"/>
    </location>
    <ligand>
        <name>ATP</name>
        <dbReference type="ChEBI" id="CHEBI:30616"/>
    </ligand>
</feature>
<evidence type="ECO:0000256" key="12">
    <source>
        <dbReference type="HAMAP-Rule" id="MF_01987"/>
    </source>
</evidence>
<dbReference type="EC" id="2.7.1.15" evidence="2 12"/>
<keyword evidence="6 12" id="KW-0547">Nucleotide-binding</keyword>
<dbReference type="HAMAP" id="MF_01987">
    <property type="entry name" value="Ribokinase"/>
    <property type="match status" value="1"/>
</dbReference>
<feature type="binding site" evidence="12">
    <location>
        <position position="156"/>
    </location>
    <ligand>
        <name>substrate</name>
    </ligand>
</feature>
<dbReference type="UniPathway" id="UPA00916">
    <property type="reaction ID" value="UER00889"/>
</dbReference>